<keyword evidence="3" id="KW-0029">Amino-acid transport</keyword>
<accession>A0A401TYU3</accession>
<dbReference type="Gene3D" id="3.40.50.300">
    <property type="entry name" value="P-loop containing nucleotide triphosphate hydrolases"/>
    <property type="match status" value="2"/>
</dbReference>
<evidence type="ECO:0000259" key="4">
    <source>
        <dbReference type="Pfam" id="PF00005"/>
    </source>
</evidence>
<dbReference type="GO" id="GO:0016887">
    <property type="term" value="F:ATP hydrolysis activity"/>
    <property type="evidence" value="ECO:0007669"/>
    <property type="project" value="InterPro"/>
</dbReference>
<comment type="caution">
    <text evidence="5">The sequence shown here is derived from an EMBL/GenBank/DDBJ whole genome shotgun (WGS) entry which is preliminary data.</text>
</comment>
<dbReference type="Pfam" id="PF00005">
    <property type="entry name" value="ABC_tran"/>
    <property type="match status" value="1"/>
</dbReference>
<dbReference type="Proteomes" id="UP000287033">
    <property type="component" value="Unassembled WGS sequence"/>
</dbReference>
<evidence type="ECO:0000256" key="2">
    <source>
        <dbReference type="ARBA" id="ARBA00022448"/>
    </source>
</evidence>
<name>A0A401TYU3_CHIPU</name>
<feature type="domain" description="ABC transporter" evidence="4">
    <location>
        <begin position="69"/>
        <end position="117"/>
    </location>
</feature>
<keyword evidence="2" id="KW-0813">Transport</keyword>
<protein>
    <recommendedName>
        <fullName evidence="4">ABC transporter domain-containing protein</fullName>
    </recommendedName>
</protein>
<gene>
    <name evidence="5" type="ORF">chiPu_0032067</name>
</gene>
<dbReference type="PANTHER" id="PTHR43820:SF4">
    <property type="entry name" value="HIGH-AFFINITY BRANCHED-CHAIN AMINO ACID TRANSPORT ATP-BINDING PROTEIN LIVF"/>
    <property type="match status" value="1"/>
</dbReference>
<dbReference type="InterPro" id="IPR027417">
    <property type="entry name" value="P-loop_NTPase"/>
</dbReference>
<evidence type="ECO:0000256" key="3">
    <source>
        <dbReference type="ARBA" id="ARBA00022970"/>
    </source>
</evidence>
<feature type="non-terminal residue" evidence="5">
    <location>
        <position position="125"/>
    </location>
</feature>
<sequence length="125" mass="13264">MLDEPTAGMSHAETERAVALIRRLTEGRTLVIVEHDMSVVFGLADRISVLVYGHIIASGTPEEIRGNPKGVDLDIAAGEVVSLLGRNGVGRSTTVKAIMGEVPPQGTIRFKGQDIAGLPSHKIAR</sequence>
<dbReference type="GO" id="GO:0015658">
    <property type="term" value="F:branched-chain amino acid transmembrane transporter activity"/>
    <property type="evidence" value="ECO:0007669"/>
    <property type="project" value="TreeGrafter"/>
</dbReference>
<keyword evidence="6" id="KW-1185">Reference proteome</keyword>
<dbReference type="STRING" id="137246.A0A401TYU3"/>
<dbReference type="AlphaFoldDB" id="A0A401TYU3"/>
<dbReference type="GO" id="GO:0005524">
    <property type="term" value="F:ATP binding"/>
    <property type="evidence" value="ECO:0007669"/>
    <property type="project" value="InterPro"/>
</dbReference>
<dbReference type="GO" id="GO:0015807">
    <property type="term" value="P:L-amino acid transport"/>
    <property type="evidence" value="ECO:0007669"/>
    <property type="project" value="TreeGrafter"/>
</dbReference>
<dbReference type="InterPro" id="IPR052156">
    <property type="entry name" value="BCAA_Transport_ATP-bd_LivF"/>
</dbReference>
<dbReference type="OrthoDB" id="10255969at2759"/>
<dbReference type="InterPro" id="IPR003439">
    <property type="entry name" value="ABC_transporter-like_ATP-bd"/>
</dbReference>
<dbReference type="SUPFAM" id="SSF52540">
    <property type="entry name" value="P-loop containing nucleoside triphosphate hydrolases"/>
    <property type="match status" value="2"/>
</dbReference>
<evidence type="ECO:0000256" key="1">
    <source>
        <dbReference type="ARBA" id="ARBA00005417"/>
    </source>
</evidence>
<evidence type="ECO:0000313" key="6">
    <source>
        <dbReference type="Proteomes" id="UP000287033"/>
    </source>
</evidence>
<proteinExistence type="inferred from homology"/>
<organism evidence="5 6">
    <name type="scientific">Chiloscyllium punctatum</name>
    <name type="common">Brownbanded bambooshark</name>
    <name type="synonym">Hemiscyllium punctatum</name>
    <dbReference type="NCBI Taxonomy" id="137246"/>
    <lineage>
        <taxon>Eukaryota</taxon>
        <taxon>Metazoa</taxon>
        <taxon>Chordata</taxon>
        <taxon>Craniata</taxon>
        <taxon>Vertebrata</taxon>
        <taxon>Chondrichthyes</taxon>
        <taxon>Elasmobranchii</taxon>
        <taxon>Galeomorphii</taxon>
        <taxon>Galeoidea</taxon>
        <taxon>Orectolobiformes</taxon>
        <taxon>Hemiscylliidae</taxon>
        <taxon>Chiloscyllium</taxon>
    </lineage>
</organism>
<evidence type="ECO:0000313" key="5">
    <source>
        <dbReference type="EMBL" id="GCC47812.1"/>
    </source>
</evidence>
<reference evidence="5 6" key="1">
    <citation type="journal article" date="2018" name="Nat. Ecol. Evol.">
        <title>Shark genomes provide insights into elasmobranch evolution and the origin of vertebrates.</title>
        <authorList>
            <person name="Hara Y"/>
            <person name="Yamaguchi K"/>
            <person name="Onimaru K"/>
            <person name="Kadota M"/>
            <person name="Koyanagi M"/>
            <person name="Keeley SD"/>
            <person name="Tatsumi K"/>
            <person name="Tanaka K"/>
            <person name="Motone F"/>
            <person name="Kageyama Y"/>
            <person name="Nozu R"/>
            <person name="Adachi N"/>
            <person name="Nishimura O"/>
            <person name="Nakagawa R"/>
            <person name="Tanegashima C"/>
            <person name="Kiyatake I"/>
            <person name="Matsumoto R"/>
            <person name="Murakumo K"/>
            <person name="Nishida K"/>
            <person name="Terakita A"/>
            <person name="Kuratani S"/>
            <person name="Sato K"/>
            <person name="Hyodo S Kuraku.S."/>
        </authorList>
    </citation>
    <scope>NUCLEOTIDE SEQUENCE [LARGE SCALE GENOMIC DNA]</scope>
</reference>
<comment type="similarity">
    <text evidence="1">Belongs to the ABC transporter superfamily.</text>
</comment>
<dbReference type="PANTHER" id="PTHR43820">
    <property type="entry name" value="HIGH-AFFINITY BRANCHED-CHAIN AMINO ACID TRANSPORT ATP-BINDING PROTEIN LIVF"/>
    <property type="match status" value="1"/>
</dbReference>
<dbReference type="EMBL" id="BEZZ01226914">
    <property type="protein sequence ID" value="GCC47812.1"/>
    <property type="molecule type" value="Genomic_DNA"/>
</dbReference>